<organism evidence="7 8">
    <name type="scientific">Flavobacterium franklandianum</name>
    <dbReference type="NCBI Taxonomy" id="2594430"/>
    <lineage>
        <taxon>Bacteria</taxon>
        <taxon>Pseudomonadati</taxon>
        <taxon>Bacteroidota</taxon>
        <taxon>Flavobacteriia</taxon>
        <taxon>Flavobacteriales</taxon>
        <taxon>Flavobacteriaceae</taxon>
        <taxon>Flavobacterium</taxon>
    </lineage>
</organism>
<proteinExistence type="predicted"/>
<dbReference type="AlphaFoldDB" id="A0A553CMP2"/>
<dbReference type="Pfam" id="PF20736">
    <property type="entry name" value="Glyco_hydro127M"/>
    <property type="match status" value="1"/>
</dbReference>
<feature type="domain" description="Secretion system C-terminal sorting" evidence="5">
    <location>
        <begin position="875"/>
        <end position="927"/>
    </location>
</feature>
<evidence type="ECO:0000259" key="5">
    <source>
        <dbReference type="Pfam" id="PF18962"/>
    </source>
</evidence>
<dbReference type="PANTHER" id="PTHR43465">
    <property type="entry name" value="DUF1680 DOMAIN PROTEIN (AFU_ORTHOLOGUE AFUA_1G08910)"/>
    <property type="match status" value="1"/>
</dbReference>
<dbReference type="Gene3D" id="2.60.120.560">
    <property type="entry name" value="Exo-inulinase, domain 1"/>
    <property type="match status" value="1"/>
</dbReference>
<reference evidence="7 8" key="1">
    <citation type="submission" date="2019-07" db="EMBL/GenBank/DDBJ databases">
        <title>Novel species of Flavobacterium.</title>
        <authorList>
            <person name="Liu Q."/>
            <person name="Xin Y.-H."/>
        </authorList>
    </citation>
    <scope>NUCLEOTIDE SEQUENCE [LARGE SCALE GENOMIC DNA]</scope>
    <source>
        <strain evidence="7 8">LB3P56</strain>
    </source>
</reference>
<evidence type="ECO:0000259" key="6">
    <source>
        <dbReference type="Pfam" id="PF20736"/>
    </source>
</evidence>
<evidence type="ECO:0000256" key="1">
    <source>
        <dbReference type="ARBA" id="ARBA00022729"/>
    </source>
</evidence>
<dbReference type="OrthoDB" id="9757939at2"/>
<dbReference type="PROSITE" id="PS51257">
    <property type="entry name" value="PROKAR_LIPOPROTEIN"/>
    <property type="match status" value="1"/>
</dbReference>
<dbReference type="EMBL" id="VJZR01000004">
    <property type="protein sequence ID" value="TRX21675.1"/>
    <property type="molecule type" value="Genomic_DNA"/>
</dbReference>
<dbReference type="InterPro" id="IPR008928">
    <property type="entry name" value="6-hairpin_glycosidase_sf"/>
</dbReference>
<dbReference type="Pfam" id="PF18962">
    <property type="entry name" value="Por_Secre_tail"/>
    <property type="match status" value="1"/>
</dbReference>
<evidence type="ECO:0000313" key="8">
    <source>
        <dbReference type="Proteomes" id="UP000318585"/>
    </source>
</evidence>
<evidence type="ECO:0000259" key="3">
    <source>
        <dbReference type="Pfam" id="PF06439"/>
    </source>
</evidence>
<evidence type="ECO:0000256" key="2">
    <source>
        <dbReference type="SAM" id="SignalP"/>
    </source>
</evidence>
<dbReference type="PANTHER" id="PTHR43465:SF2">
    <property type="entry name" value="DUF1680 DOMAIN PROTEIN (AFU_ORTHOLOGUE AFUA_1G08910)"/>
    <property type="match status" value="1"/>
</dbReference>
<dbReference type="Proteomes" id="UP000318585">
    <property type="component" value="Unassembled WGS sequence"/>
</dbReference>
<dbReference type="SUPFAM" id="SSF48208">
    <property type="entry name" value="Six-hairpin glycosidases"/>
    <property type="match status" value="1"/>
</dbReference>
<dbReference type="Pfam" id="PF07944">
    <property type="entry name" value="Beta-AFase-like_GH127_cat"/>
    <property type="match status" value="1"/>
</dbReference>
<keyword evidence="1 2" id="KW-0732">Signal</keyword>
<dbReference type="InterPro" id="IPR012878">
    <property type="entry name" value="Beta-AFase-like_GH127_cat"/>
</dbReference>
<feature type="domain" description="Non-reducing end beta-L-arabinofuranosidase-like GH127 middle" evidence="6">
    <location>
        <begin position="421"/>
        <end position="516"/>
    </location>
</feature>
<dbReference type="Pfam" id="PF06439">
    <property type="entry name" value="3keto-disac_hyd"/>
    <property type="match status" value="1"/>
</dbReference>
<evidence type="ECO:0000259" key="4">
    <source>
        <dbReference type="Pfam" id="PF07944"/>
    </source>
</evidence>
<gene>
    <name evidence="7" type="ORF">FNW17_07290</name>
</gene>
<dbReference type="GO" id="GO:0005975">
    <property type="term" value="P:carbohydrate metabolic process"/>
    <property type="evidence" value="ECO:0007669"/>
    <property type="project" value="InterPro"/>
</dbReference>
<comment type="caution">
    <text evidence="7">The sequence shown here is derived from an EMBL/GenBank/DDBJ whole genome shotgun (WGS) entry which is preliminary data.</text>
</comment>
<protein>
    <submittedName>
        <fullName evidence="7">DUF1080 domain-containing protein</fullName>
    </submittedName>
</protein>
<feature type="signal peptide" evidence="2">
    <location>
        <begin position="1"/>
        <end position="29"/>
    </location>
</feature>
<dbReference type="InterPro" id="IPR010496">
    <property type="entry name" value="AL/BT2_dom"/>
</dbReference>
<dbReference type="NCBIfam" id="TIGR04183">
    <property type="entry name" value="Por_Secre_tail"/>
    <property type="match status" value="1"/>
</dbReference>
<keyword evidence="8" id="KW-1185">Reference proteome</keyword>
<name>A0A553CMP2_9FLAO</name>
<dbReference type="InterPro" id="IPR026444">
    <property type="entry name" value="Secre_tail"/>
</dbReference>
<feature type="domain" description="3-keto-alpha-glucoside-1,2-lyase/3-keto-2-hydroxy-glucal hydratase" evidence="3">
    <location>
        <begin position="679"/>
        <end position="839"/>
    </location>
</feature>
<feature type="chain" id="PRO_5022077002" evidence="2">
    <location>
        <begin position="30"/>
        <end position="928"/>
    </location>
</feature>
<dbReference type="InterPro" id="IPR049046">
    <property type="entry name" value="Beta-AFase-like_GH127_middle"/>
</dbReference>
<feature type="domain" description="Non-reducing end beta-L-arabinofuranosidase-like GH127 catalytic" evidence="4">
    <location>
        <begin position="104"/>
        <end position="409"/>
    </location>
</feature>
<dbReference type="InterPro" id="IPR013320">
    <property type="entry name" value="ConA-like_dom_sf"/>
</dbReference>
<dbReference type="SUPFAM" id="SSF49899">
    <property type="entry name" value="Concanavalin A-like lectins/glucanases"/>
    <property type="match status" value="1"/>
</dbReference>
<evidence type="ECO:0000313" key="7">
    <source>
        <dbReference type="EMBL" id="TRX21675.1"/>
    </source>
</evidence>
<dbReference type="GO" id="GO:0004553">
    <property type="term" value="F:hydrolase activity, hydrolyzing O-glycosyl compounds"/>
    <property type="evidence" value="ECO:0007669"/>
    <property type="project" value="UniProtKB-ARBA"/>
</dbReference>
<sequence length="928" mass="104285">MKYMGYSYKNLTFCLFVLFSGCFSVYLKAQNTNYVSNKTPLANTPFVALPLGTIEPKGWLANQLVLQKEGLTGESELIYSELGNNSAWLGGNAPDSDWERPPYYVKGLVGLAYTLNDSSLKTKAQKWINWTLNSQKSNGSFGPATNADWWPRMPMLNALVDYYEATNDARVIPFLTRYFQYQFDTLGSQPLFDWGKARAADNADVIIWLYNRTGDAFLLDLIDVIKDQSYDFTDIFTNNTFITGFTNNFFPKHSVNVAQAYKYGPVFYQKTKDVKDRDAYLKGVSNLNPYHTQITGMNSGSEMLSGNASIQGVELCATVERMFSNEIATRILGDASIGDELEKIAFNQLPGTLSDDIHQHQYYSLPNQVQSKRGGNQFAQDYDNGVLPGPYSGFPCCRFNMHMGWPKFAQYCWMATSDNGIVATAYAPSVVKAKVANGENITITEDTNYPFEEQIRFTIATNNEVIFPFKLRIPAWCSNPVVKINGNIQENVVVGTYYSISRNWRNGDVVTLDVPMDIKVSHWVNNSVGIERGPLVYSLKMDENWQQLNRHSFNSKDFSEFEIFPNNSWNYGVIIDANNPNTSFKVVKSVMPTNPFVQDVTPIQLKLKAKKINSWGLDANGIHASEPPLSPLLSAEPEVEITLVPFGSERVRVTYFPVIGEPNAQENRSFKDEFLTNETNKWINFGGSWQQQNGKYHVHSTGVRGVKSVAKATNFADLTFDATITILDDNAQGGLIFRVNNPSDGADTYQGYYVGLNTSGQIVLGKSNNAWTQIKSTSAIIRKATPYHLRVVVNGSNIKVYLDNMDVPKLEATDNTFQKGSIGLRGYGGETVIFENVSVIDQNNLGFEDFKSSNIKMINDYIFNKIIFYGAKDVSKVELFSIEGRLVNSKNFTDKSDKKEIEISYLQKGVYIAKCNINGKIYSQKFIR</sequence>
<dbReference type="InterPro" id="IPR049174">
    <property type="entry name" value="Beta-AFase-like"/>
</dbReference>
<accession>A0A553CMP2</accession>